<evidence type="ECO:0008006" key="3">
    <source>
        <dbReference type="Google" id="ProtNLM"/>
    </source>
</evidence>
<dbReference type="EMBL" id="JACGWL010000614">
    <property type="protein sequence ID" value="KAK4383077.1"/>
    <property type="molecule type" value="Genomic_DNA"/>
</dbReference>
<evidence type="ECO:0000313" key="1">
    <source>
        <dbReference type="EMBL" id="KAK4383077.1"/>
    </source>
</evidence>
<accession>A0AAE1VXK5</accession>
<dbReference type="CDD" id="cd09272">
    <property type="entry name" value="RNase_HI_RT_Ty1"/>
    <property type="match status" value="1"/>
</dbReference>
<dbReference type="AlphaFoldDB" id="A0AAE1VXK5"/>
<reference evidence="1" key="1">
    <citation type="submission" date="2020-06" db="EMBL/GenBank/DDBJ databases">
        <authorList>
            <person name="Li T."/>
            <person name="Hu X."/>
            <person name="Zhang T."/>
            <person name="Song X."/>
            <person name="Zhang H."/>
            <person name="Dai N."/>
            <person name="Sheng W."/>
            <person name="Hou X."/>
            <person name="Wei L."/>
        </authorList>
    </citation>
    <scope>NUCLEOTIDE SEQUENCE</scope>
    <source>
        <strain evidence="1">K16</strain>
        <tissue evidence="1">Leaf</tissue>
    </source>
</reference>
<dbReference type="PANTHER" id="PTHR11439:SF470">
    <property type="entry name" value="CYSTEINE-RICH RLK (RECEPTOR-LIKE PROTEIN KINASE) 8"/>
    <property type="match status" value="1"/>
</dbReference>
<evidence type="ECO:0000313" key="2">
    <source>
        <dbReference type="Proteomes" id="UP001289374"/>
    </source>
</evidence>
<keyword evidence="2" id="KW-1185">Reference proteome</keyword>
<dbReference type="Proteomes" id="UP001289374">
    <property type="component" value="Unassembled WGS sequence"/>
</dbReference>
<sequence length="108" mass="12395">MAVTVCELQWITYLLRDFQVAVCDPIPFWCDNLAALHITANPVFHECTKHLDIDCHFVRDKYKEGFILPSHVSSHVQLADVFTKVFPVRYFAELTSKLGLIDLHHALA</sequence>
<comment type="caution">
    <text evidence="1">The sequence shown here is derived from an EMBL/GenBank/DDBJ whole genome shotgun (WGS) entry which is preliminary data.</text>
</comment>
<reference evidence="1" key="2">
    <citation type="journal article" date="2024" name="Plant">
        <title>Genomic evolution and insights into agronomic trait innovations of Sesamum species.</title>
        <authorList>
            <person name="Miao H."/>
            <person name="Wang L."/>
            <person name="Qu L."/>
            <person name="Liu H."/>
            <person name="Sun Y."/>
            <person name="Le M."/>
            <person name="Wang Q."/>
            <person name="Wei S."/>
            <person name="Zheng Y."/>
            <person name="Lin W."/>
            <person name="Duan Y."/>
            <person name="Cao H."/>
            <person name="Xiong S."/>
            <person name="Wang X."/>
            <person name="Wei L."/>
            <person name="Li C."/>
            <person name="Ma Q."/>
            <person name="Ju M."/>
            <person name="Zhao R."/>
            <person name="Li G."/>
            <person name="Mu C."/>
            <person name="Tian Q."/>
            <person name="Mei H."/>
            <person name="Zhang T."/>
            <person name="Gao T."/>
            <person name="Zhang H."/>
        </authorList>
    </citation>
    <scope>NUCLEOTIDE SEQUENCE</scope>
    <source>
        <strain evidence="1">K16</strain>
    </source>
</reference>
<organism evidence="1 2">
    <name type="scientific">Sesamum angolense</name>
    <dbReference type="NCBI Taxonomy" id="2727404"/>
    <lineage>
        <taxon>Eukaryota</taxon>
        <taxon>Viridiplantae</taxon>
        <taxon>Streptophyta</taxon>
        <taxon>Embryophyta</taxon>
        <taxon>Tracheophyta</taxon>
        <taxon>Spermatophyta</taxon>
        <taxon>Magnoliopsida</taxon>
        <taxon>eudicotyledons</taxon>
        <taxon>Gunneridae</taxon>
        <taxon>Pentapetalae</taxon>
        <taxon>asterids</taxon>
        <taxon>lamiids</taxon>
        <taxon>Lamiales</taxon>
        <taxon>Pedaliaceae</taxon>
        <taxon>Sesamum</taxon>
    </lineage>
</organism>
<dbReference type="PANTHER" id="PTHR11439">
    <property type="entry name" value="GAG-POL-RELATED RETROTRANSPOSON"/>
    <property type="match status" value="1"/>
</dbReference>
<proteinExistence type="predicted"/>
<protein>
    <recommendedName>
        <fullName evidence="3">Copia protein</fullName>
    </recommendedName>
</protein>
<name>A0AAE1VXK5_9LAMI</name>
<gene>
    <name evidence="1" type="ORF">Sango_2811500</name>
</gene>